<gene>
    <name evidence="1" type="ORF">L6164_034354</name>
</gene>
<reference evidence="1 2" key="1">
    <citation type="journal article" date="2022" name="DNA Res.">
        <title>Chromosomal-level genome assembly of the orchid tree Bauhinia variegata (Leguminosae; Cercidoideae) supports the allotetraploid origin hypothesis of Bauhinia.</title>
        <authorList>
            <person name="Zhong Y."/>
            <person name="Chen Y."/>
            <person name="Zheng D."/>
            <person name="Pang J."/>
            <person name="Liu Y."/>
            <person name="Luo S."/>
            <person name="Meng S."/>
            <person name="Qian L."/>
            <person name="Wei D."/>
            <person name="Dai S."/>
            <person name="Zhou R."/>
        </authorList>
    </citation>
    <scope>NUCLEOTIDE SEQUENCE [LARGE SCALE GENOMIC DNA]</scope>
    <source>
        <strain evidence="1">BV-YZ2020</strain>
    </source>
</reference>
<organism evidence="1 2">
    <name type="scientific">Bauhinia variegata</name>
    <name type="common">Purple orchid tree</name>
    <name type="synonym">Phanera variegata</name>
    <dbReference type="NCBI Taxonomy" id="167791"/>
    <lineage>
        <taxon>Eukaryota</taxon>
        <taxon>Viridiplantae</taxon>
        <taxon>Streptophyta</taxon>
        <taxon>Embryophyta</taxon>
        <taxon>Tracheophyta</taxon>
        <taxon>Spermatophyta</taxon>
        <taxon>Magnoliopsida</taxon>
        <taxon>eudicotyledons</taxon>
        <taxon>Gunneridae</taxon>
        <taxon>Pentapetalae</taxon>
        <taxon>rosids</taxon>
        <taxon>fabids</taxon>
        <taxon>Fabales</taxon>
        <taxon>Fabaceae</taxon>
        <taxon>Cercidoideae</taxon>
        <taxon>Cercideae</taxon>
        <taxon>Bauhiniinae</taxon>
        <taxon>Bauhinia</taxon>
    </lineage>
</organism>
<name>A0ACB9KUZ5_BAUVA</name>
<comment type="caution">
    <text evidence="1">The sequence shown here is derived from an EMBL/GenBank/DDBJ whole genome shotgun (WGS) entry which is preliminary data.</text>
</comment>
<evidence type="ECO:0000313" key="2">
    <source>
        <dbReference type="Proteomes" id="UP000828941"/>
    </source>
</evidence>
<keyword evidence="2" id="KW-1185">Reference proteome</keyword>
<proteinExistence type="predicted"/>
<dbReference type="Proteomes" id="UP000828941">
    <property type="component" value="Chromosome 13"/>
</dbReference>
<sequence length="77" mass="8290">MPGPGKVGFSGGGSYLNGKLLLMAGYSVIDRTGSPSAEVYQYDSCLNRISDRTKHRKSSAYTAQVIRSATSFVPWPC</sequence>
<protein>
    <submittedName>
        <fullName evidence="1">Uncharacterized protein</fullName>
    </submittedName>
</protein>
<accession>A0ACB9KUZ5</accession>
<dbReference type="EMBL" id="CM039438">
    <property type="protein sequence ID" value="KAI4301035.1"/>
    <property type="molecule type" value="Genomic_DNA"/>
</dbReference>
<evidence type="ECO:0000313" key="1">
    <source>
        <dbReference type="EMBL" id="KAI4301035.1"/>
    </source>
</evidence>